<organism evidence="2 3">
    <name type="scientific">Pseudonocardia alni</name>
    <name type="common">Amycolata alni</name>
    <dbReference type="NCBI Taxonomy" id="33907"/>
    <lineage>
        <taxon>Bacteria</taxon>
        <taxon>Bacillati</taxon>
        <taxon>Actinomycetota</taxon>
        <taxon>Actinomycetes</taxon>
        <taxon>Pseudonocardiales</taxon>
        <taxon>Pseudonocardiaceae</taxon>
        <taxon>Pseudonocardia</taxon>
    </lineage>
</organism>
<dbReference type="InterPro" id="IPR013096">
    <property type="entry name" value="Cupin_2"/>
</dbReference>
<dbReference type="PANTHER" id="PTHR36440:SF1">
    <property type="entry name" value="PUTATIVE (AFU_ORTHOLOGUE AFUA_8G07350)-RELATED"/>
    <property type="match status" value="1"/>
</dbReference>
<accession>A0A852W9Z0</accession>
<gene>
    <name evidence="2" type="ORF">HDA37_005784</name>
</gene>
<protein>
    <submittedName>
        <fullName evidence="2">Quercetin dioxygenase-like cupin family protein</fullName>
    </submittedName>
</protein>
<keyword evidence="3" id="KW-1185">Reference proteome</keyword>
<dbReference type="AlphaFoldDB" id="A0A852W9Z0"/>
<dbReference type="EMBL" id="JACCCZ010000002">
    <property type="protein sequence ID" value="NYG05430.1"/>
    <property type="molecule type" value="Genomic_DNA"/>
</dbReference>
<dbReference type="RefSeq" id="WP_179763210.1">
    <property type="nucleotide sequence ID" value="NZ_BAAAJZ010000016.1"/>
</dbReference>
<dbReference type="Gene3D" id="2.60.120.10">
    <property type="entry name" value="Jelly Rolls"/>
    <property type="match status" value="1"/>
</dbReference>
<feature type="domain" description="Cupin type-2" evidence="1">
    <location>
        <begin position="33"/>
        <end position="99"/>
    </location>
</feature>
<dbReference type="PANTHER" id="PTHR36440">
    <property type="entry name" value="PUTATIVE (AFU_ORTHOLOGUE AFUA_8G07350)-RELATED"/>
    <property type="match status" value="1"/>
</dbReference>
<proteinExistence type="predicted"/>
<name>A0A852W9Z0_PSEA5</name>
<sequence length="160" mass="17722">MSIDRIQLPSGETVTVLRNSANTAGDAFEIEALLPPGLSGPPAHRHRRGTEAFTVLDGELRVRLGRDRRVLGPGETATVPPGTVHAFSNPTDRPTRIRMVETPAGPLEPQFRALAAAGRFPPLHRLARINIEYDYDYVQHGLPEVLQRPLWRLLAGRMPR</sequence>
<evidence type="ECO:0000313" key="2">
    <source>
        <dbReference type="EMBL" id="NYG05430.1"/>
    </source>
</evidence>
<reference evidence="2 3" key="1">
    <citation type="submission" date="2020-07" db="EMBL/GenBank/DDBJ databases">
        <title>Sequencing the genomes of 1000 actinobacteria strains.</title>
        <authorList>
            <person name="Klenk H.-P."/>
        </authorList>
    </citation>
    <scope>NUCLEOTIDE SEQUENCE [LARGE SCALE GENOMIC DNA]</scope>
    <source>
        <strain evidence="2 3">DSM 44749</strain>
    </source>
</reference>
<dbReference type="InterPro" id="IPR011051">
    <property type="entry name" value="RmlC_Cupin_sf"/>
</dbReference>
<dbReference type="GeneID" id="98055325"/>
<dbReference type="InterPro" id="IPR053146">
    <property type="entry name" value="QDO-like"/>
</dbReference>
<dbReference type="Proteomes" id="UP000549695">
    <property type="component" value="Unassembled WGS sequence"/>
</dbReference>
<comment type="caution">
    <text evidence="2">The sequence shown here is derived from an EMBL/GenBank/DDBJ whole genome shotgun (WGS) entry which is preliminary data.</text>
</comment>
<evidence type="ECO:0000259" key="1">
    <source>
        <dbReference type="Pfam" id="PF07883"/>
    </source>
</evidence>
<dbReference type="InterPro" id="IPR014710">
    <property type="entry name" value="RmlC-like_jellyroll"/>
</dbReference>
<dbReference type="SUPFAM" id="SSF51182">
    <property type="entry name" value="RmlC-like cupins"/>
    <property type="match status" value="1"/>
</dbReference>
<evidence type="ECO:0000313" key="3">
    <source>
        <dbReference type="Proteomes" id="UP000549695"/>
    </source>
</evidence>
<dbReference type="Pfam" id="PF07883">
    <property type="entry name" value="Cupin_2"/>
    <property type="match status" value="1"/>
</dbReference>